<evidence type="ECO:0000256" key="1">
    <source>
        <dbReference type="SAM" id="MobiDB-lite"/>
    </source>
</evidence>
<gene>
    <name evidence="2" type="ORF">MM415B05565_0002</name>
</gene>
<feature type="compositionally biased region" description="Basic and acidic residues" evidence="1">
    <location>
        <begin position="109"/>
        <end position="122"/>
    </location>
</feature>
<dbReference type="EMBL" id="MT143293">
    <property type="protein sequence ID" value="QJA95185.1"/>
    <property type="molecule type" value="Genomic_DNA"/>
</dbReference>
<sequence length="122" mass="14904">MKKMEWFVAVAKDIENKKVVINNIMYKPGTSVFYRFEDKENKTMIILNEYKLNKISLDLFLEIFYPLKNEKGKLLFNNKGSWYANKMYHSIMRRKNEEEKERTHRQKYSIREEKKELKAVQN</sequence>
<feature type="region of interest" description="Disordered" evidence="1">
    <location>
        <begin position="95"/>
        <end position="122"/>
    </location>
</feature>
<reference evidence="2" key="1">
    <citation type="submission" date="2020-03" db="EMBL/GenBank/DDBJ databases">
        <title>The deep terrestrial virosphere.</title>
        <authorList>
            <person name="Holmfeldt K."/>
            <person name="Nilsson E."/>
            <person name="Simone D."/>
            <person name="Lopez-Fernandez M."/>
            <person name="Wu X."/>
            <person name="de Brujin I."/>
            <person name="Lundin D."/>
            <person name="Andersson A."/>
            <person name="Bertilsson S."/>
            <person name="Dopson M."/>
        </authorList>
    </citation>
    <scope>NUCLEOTIDE SEQUENCE</scope>
    <source>
        <strain evidence="2">MM415B05565</strain>
    </source>
</reference>
<proteinExistence type="predicted"/>
<evidence type="ECO:0000313" key="2">
    <source>
        <dbReference type="EMBL" id="QJA95185.1"/>
    </source>
</evidence>
<accession>A0A6M3LRH6</accession>
<name>A0A6M3LRH6_9ZZZZ</name>
<organism evidence="2">
    <name type="scientific">viral metagenome</name>
    <dbReference type="NCBI Taxonomy" id="1070528"/>
    <lineage>
        <taxon>unclassified sequences</taxon>
        <taxon>metagenomes</taxon>
        <taxon>organismal metagenomes</taxon>
    </lineage>
</organism>
<dbReference type="AlphaFoldDB" id="A0A6M3LRH6"/>
<protein>
    <submittedName>
        <fullName evidence="2">Uncharacterized protein</fullName>
    </submittedName>
</protein>